<proteinExistence type="predicted"/>
<accession>A0A212RTI6</accession>
<name>A0A212RTI6_9PROT</name>
<feature type="signal peptide" evidence="1">
    <location>
        <begin position="1"/>
        <end position="26"/>
    </location>
</feature>
<keyword evidence="1" id="KW-0732">Signal</keyword>
<evidence type="ECO:0000313" key="3">
    <source>
        <dbReference type="Proteomes" id="UP000197065"/>
    </source>
</evidence>
<sequence>MVRVARLGGVGAIALSLLSWSLAASAASPVGSWVIDRPAWEAESQKAVERLTPVVPPAQLALLKQAGMDPAQLVRQGIGDMSQAELELGADGSAVAHNFRNHTYKGTWTETDDKIVLEFRQDKARMFGHMEGDRLILKADPSTLKPQAAAMVADLEFPLLRKP</sequence>
<reference evidence="2 3" key="1">
    <citation type="submission" date="2017-06" db="EMBL/GenBank/DDBJ databases">
        <authorList>
            <person name="Kim H.J."/>
            <person name="Triplett B.A."/>
        </authorList>
    </citation>
    <scope>NUCLEOTIDE SEQUENCE [LARGE SCALE GENOMIC DNA]</scope>
    <source>
        <strain evidence="2 3">B29T1</strain>
    </source>
</reference>
<protein>
    <submittedName>
        <fullName evidence="2">Uncharacterized protein</fullName>
    </submittedName>
</protein>
<gene>
    <name evidence="2" type="ORF">SAMN07250955_11443</name>
</gene>
<feature type="chain" id="PRO_5012578085" evidence="1">
    <location>
        <begin position="27"/>
        <end position="163"/>
    </location>
</feature>
<keyword evidence="3" id="KW-1185">Reference proteome</keyword>
<dbReference type="RefSeq" id="WP_088562556.1">
    <property type="nucleotide sequence ID" value="NZ_FYEH01000014.1"/>
</dbReference>
<dbReference type="EMBL" id="FYEH01000014">
    <property type="protein sequence ID" value="SNB75952.1"/>
    <property type="molecule type" value="Genomic_DNA"/>
</dbReference>
<evidence type="ECO:0000313" key="2">
    <source>
        <dbReference type="EMBL" id="SNB75952.1"/>
    </source>
</evidence>
<dbReference type="AlphaFoldDB" id="A0A212RTI6"/>
<evidence type="ECO:0000256" key="1">
    <source>
        <dbReference type="SAM" id="SignalP"/>
    </source>
</evidence>
<dbReference type="Proteomes" id="UP000197065">
    <property type="component" value="Unassembled WGS sequence"/>
</dbReference>
<organism evidence="2 3">
    <name type="scientific">Arboricoccus pini</name>
    <dbReference type="NCBI Taxonomy" id="1963835"/>
    <lineage>
        <taxon>Bacteria</taxon>
        <taxon>Pseudomonadati</taxon>
        <taxon>Pseudomonadota</taxon>
        <taxon>Alphaproteobacteria</taxon>
        <taxon>Geminicoccales</taxon>
        <taxon>Geminicoccaceae</taxon>
        <taxon>Arboricoccus</taxon>
    </lineage>
</organism>